<evidence type="ECO:0000313" key="4">
    <source>
        <dbReference type="EMBL" id="MFB9643696.1"/>
    </source>
</evidence>
<evidence type="ECO:0000313" key="5">
    <source>
        <dbReference type="Proteomes" id="UP001589667"/>
    </source>
</evidence>
<gene>
    <name evidence="4" type="ORF">ACFFQV_15490</name>
</gene>
<dbReference type="Pfam" id="PF02720">
    <property type="entry name" value="DUF222"/>
    <property type="match status" value="1"/>
</dbReference>
<dbReference type="InterPro" id="IPR003870">
    <property type="entry name" value="DUF222"/>
</dbReference>
<dbReference type="Gene3D" id="1.10.30.50">
    <property type="match status" value="1"/>
</dbReference>
<dbReference type="InterPro" id="IPR003615">
    <property type="entry name" value="HNH_nuc"/>
</dbReference>
<dbReference type="InterPro" id="IPR002711">
    <property type="entry name" value="HNH"/>
</dbReference>
<comment type="caution">
    <text evidence="4">The sequence shown here is derived from an EMBL/GenBank/DDBJ whole genome shotgun (WGS) entry which is preliminary data.</text>
</comment>
<feature type="compositionally biased region" description="Polar residues" evidence="2">
    <location>
        <begin position="469"/>
        <end position="487"/>
    </location>
</feature>
<dbReference type="RefSeq" id="WP_157425458.1">
    <property type="nucleotide sequence ID" value="NZ_BAAANI010000003.1"/>
</dbReference>
<comment type="similarity">
    <text evidence="1">Belongs to the Rv1128c/1148c/1588c/1702c/1945/3466 family.</text>
</comment>
<protein>
    <submittedName>
        <fullName evidence="4">DUF222 domain-containing protein</fullName>
    </submittedName>
</protein>
<sequence>MAHTFELDSTEAATLGRFAEFGSVPSFAIEPERSTDAVDCSDVDAMPFALDAAHEFAGVAASVDAFAELCSALDEAEQAQFAANRAMAAQLAATRRALELAARNPAVYLRAAQLASSDAAELAVRAAATELSMRLKVSVGTIRNRAHEAAVLQARLPEVWARFAAGAASYLDARVAVDAAAGFAPGDARLSELDQSLAAVIGTVTTTRFRQRARAALAQIERDHLEARHAAAYATRRVVVEHLDDGMAWVGVYTSQLEAAKISARLDATARRDSGAPDETRTLDQLRADTAARWLSGHGTPTAARTEVVVTVPVLALTRAAGPQTGKTTATGSCGSSGAGTGTGTGSSIAGTDRAASTALAVLDGVGPIDDATARQLFADAPSFLRLAVDPITSAPLVLDRTRYRPTKEQRLWLSLVHGRCTRPGCDRLAISADVDHLTEWQHDGRSNPDNLCPLCRGDHRLKHATRFTPTKNTDDTVTWRSPTGRSYTDPPPF</sequence>
<dbReference type="Pfam" id="PF01844">
    <property type="entry name" value="HNH"/>
    <property type="match status" value="1"/>
</dbReference>
<dbReference type="EMBL" id="JBHMBL010000003">
    <property type="protein sequence ID" value="MFB9643696.1"/>
    <property type="molecule type" value="Genomic_DNA"/>
</dbReference>
<evidence type="ECO:0000259" key="3">
    <source>
        <dbReference type="SMART" id="SM00507"/>
    </source>
</evidence>
<name>A0ABV5SW57_9MICO</name>
<proteinExistence type="inferred from homology"/>
<organism evidence="4 5">
    <name type="scientific">Agromyces lapidis</name>
    <dbReference type="NCBI Taxonomy" id="279574"/>
    <lineage>
        <taxon>Bacteria</taxon>
        <taxon>Bacillati</taxon>
        <taxon>Actinomycetota</taxon>
        <taxon>Actinomycetes</taxon>
        <taxon>Micrococcales</taxon>
        <taxon>Microbacteriaceae</taxon>
        <taxon>Agromyces</taxon>
    </lineage>
</organism>
<dbReference type="Proteomes" id="UP001589667">
    <property type="component" value="Unassembled WGS sequence"/>
</dbReference>
<evidence type="ECO:0000256" key="2">
    <source>
        <dbReference type="SAM" id="MobiDB-lite"/>
    </source>
</evidence>
<dbReference type="CDD" id="cd00085">
    <property type="entry name" value="HNHc"/>
    <property type="match status" value="1"/>
</dbReference>
<feature type="compositionally biased region" description="Gly residues" evidence="2">
    <location>
        <begin position="335"/>
        <end position="345"/>
    </location>
</feature>
<dbReference type="SMART" id="SM00507">
    <property type="entry name" value="HNHc"/>
    <property type="match status" value="1"/>
</dbReference>
<keyword evidence="5" id="KW-1185">Reference proteome</keyword>
<feature type="compositionally biased region" description="Low complexity" evidence="2">
    <location>
        <begin position="325"/>
        <end position="334"/>
    </location>
</feature>
<reference evidence="4 5" key="1">
    <citation type="submission" date="2024-09" db="EMBL/GenBank/DDBJ databases">
        <authorList>
            <person name="Sun Q."/>
            <person name="Mori K."/>
        </authorList>
    </citation>
    <scope>NUCLEOTIDE SEQUENCE [LARGE SCALE GENOMIC DNA]</scope>
    <source>
        <strain evidence="4 5">JCM 14321</strain>
    </source>
</reference>
<feature type="domain" description="HNH nuclease" evidence="3">
    <location>
        <begin position="411"/>
        <end position="461"/>
    </location>
</feature>
<accession>A0ABV5SW57</accession>
<feature type="region of interest" description="Disordered" evidence="2">
    <location>
        <begin position="322"/>
        <end position="350"/>
    </location>
</feature>
<feature type="region of interest" description="Disordered" evidence="2">
    <location>
        <begin position="469"/>
        <end position="494"/>
    </location>
</feature>
<evidence type="ECO:0000256" key="1">
    <source>
        <dbReference type="ARBA" id="ARBA00023450"/>
    </source>
</evidence>